<protein>
    <recommendedName>
        <fullName evidence="14">N-acetyltransferase domain-containing protein</fullName>
    </recommendedName>
</protein>
<dbReference type="Pfam" id="PF13880">
    <property type="entry name" value="Acetyltransf_13"/>
    <property type="match status" value="1"/>
</dbReference>
<dbReference type="GeneID" id="5004105"/>
<dbReference type="HOGENOM" id="CLU_039183_0_1_1"/>
<dbReference type="Proteomes" id="UP000001568">
    <property type="component" value="Chromosome 10"/>
</dbReference>
<proteinExistence type="inferred from homology"/>
<gene>
    <name evidence="12" type="ORF">OSTLU_26249</name>
</gene>
<keyword evidence="9" id="KW-0012">Acyltransferase</keyword>
<evidence type="ECO:0000256" key="8">
    <source>
        <dbReference type="ARBA" id="ARBA00023306"/>
    </source>
</evidence>
<evidence type="ECO:0000256" key="1">
    <source>
        <dbReference type="ARBA" id="ARBA00004123"/>
    </source>
</evidence>
<dbReference type="InterPro" id="IPR016181">
    <property type="entry name" value="Acyl_CoA_acyltransferase"/>
</dbReference>
<evidence type="ECO:0000256" key="4">
    <source>
        <dbReference type="ARBA" id="ARBA00022723"/>
    </source>
</evidence>
<evidence type="ECO:0000313" key="12">
    <source>
        <dbReference type="EMBL" id="ABO98486.1"/>
    </source>
</evidence>
<evidence type="ECO:0000259" key="10">
    <source>
        <dbReference type="Pfam" id="PF13878"/>
    </source>
</evidence>
<dbReference type="RefSeq" id="XP_001420193.1">
    <property type="nucleotide sequence ID" value="XM_001420156.1"/>
</dbReference>
<reference evidence="12 13" key="1">
    <citation type="journal article" date="2007" name="Proc. Natl. Acad. Sci. U.S.A.">
        <title>The tiny eukaryote Ostreococcus provides genomic insights into the paradox of plankton speciation.</title>
        <authorList>
            <person name="Palenik B."/>
            <person name="Grimwood J."/>
            <person name="Aerts A."/>
            <person name="Rouze P."/>
            <person name="Salamov A."/>
            <person name="Putnam N."/>
            <person name="Dupont C."/>
            <person name="Jorgensen R."/>
            <person name="Derelle E."/>
            <person name="Rombauts S."/>
            <person name="Zhou K."/>
            <person name="Otillar R."/>
            <person name="Merchant S.S."/>
            <person name="Podell S."/>
            <person name="Gaasterland T."/>
            <person name="Napoli C."/>
            <person name="Gendler K."/>
            <person name="Manuell A."/>
            <person name="Tai V."/>
            <person name="Vallon O."/>
            <person name="Piganeau G."/>
            <person name="Jancek S."/>
            <person name="Heijde M."/>
            <person name="Jabbari K."/>
            <person name="Bowler C."/>
            <person name="Lohr M."/>
            <person name="Robbens S."/>
            <person name="Werner G."/>
            <person name="Dubchak I."/>
            <person name="Pazour G.J."/>
            <person name="Ren Q."/>
            <person name="Paulsen I."/>
            <person name="Delwiche C."/>
            <person name="Schmutz J."/>
            <person name="Rokhsar D."/>
            <person name="Van de Peer Y."/>
            <person name="Moreau H."/>
            <person name="Grigoriev I.V."/>
        </authorList>
    </citation>
    <scope>NUCLEOTIDE SEQUENCE [LARGE SCALE GENOMIC DNA]</scope>
    <source>
        <strain evidence="12 13">CCE9901</strain>
    </source>
</reference>
<feature type="domain" description="N-acetyltransferase ESCO acetyl-transferase" evidence="11">
    <location>
        <begin position="164"/>
        <end position="231"/>
    </location>
</feature>
<dbReference type="EMBL" id="CP000590">
    <property type="protein sequence ID" value="ABO98486.1"/>
    <property type="molecule type" value="Genomic_DNA"/>
</dbReference>
<evidence type="ECO:0000256" key="7">
    <source>
        <dbReference type="ARBA" id="ARBA00023242"/>
    </source>
</evidence>
<dbReference type="InterPro" id="IPR028009">
    <property type="entry name" value="ESCO_Acetyltransf_dom"/>
</dbReference>
<dbReference type="AlphaFoldDB" id="A4S417"/>
<dbReference type="GO" id="GO:0008270">
    <property type="term" value="F:zinc ion binding"/>
    <property type="evidence" value="ECO:0007669"/>
    <property type="project" value="UniProtKB-KW"/>
</dbReference>
<evidence type="ECO:0000256" key="5">
    <source>
        <dbReference type="ARBA" id="ARBA00022771"/>
    </source>
</evidence>
<keyword evidence="7" id="KW-0539">Nucleus</keyword>
<evidence type="ECO:0008006" key="14">
    <source>
        <dbReference type="Google" id="ProtNLM"/>
    </source>
</evidence>
<keyword evidence="5" id="KW-0863">Zinc-finger</keyword>
<keyword evidence="3" id="KW-0808">Transferase</keyword>
<dbReference type="GO" id="GO:0005634">
    <property type="term" value="C:nucleus"/>
    <property type="evidence" value="ECO:0007669"/>
    <property type="project" value="UniProtKB-SubCell"/>
</dbReference>
<evidence type="ECO:0000256" key="9">
    <source>
        <dbReference type="ARBA" id="ARBA00023315"/>
    </source>
</evidence>
<dbReference type="eggNOG" id="KOG3014">
    <property type="taxonomic scope" value="Eukaryota"/>
</dbReference>
<name>A4S417_OSTLU</name>
<dbReference type="SUPFAM" id="SSF55729">
    <property type="entry name" value="Acyl-CoA N-acyltransferases (Nat)"/>
    <property type="match status" value="1"/>
</dbReference>
<comment type="similarity">
    <text evidence="2">Belongs to the acetyltransferase family. ECO subfamily.</text>
</comment>
<keyword evidence="6" id="KW-0862">Zinc</keyword>
<dbReference type="GO" id="GO:0007064">
    <property type="term" value="P:mitotic sister chromatid cohesion"/>
    <property type="evidence" value="ECO:0007669"/>
    <property type="project" value="TreeGrafter"/>
</dbReference>
<dbReference type="CDD" id="cd04301">
    <property type="entry name" value="NAT_SF"/>
    <property type="match status" value="1"/>
</dbReference>
<dbReference type="OMA" id="YHEHPAT"/>
<evidence type="ECO:0000259" key="11">
    <source>
        <dbReference type="Pfam" id="PF13880"/>
    </source>
</evidence>
<evidence type="ECO:0000313" key="13">
    <source>
        <dbReference type="Proteomes" id="UP000001568"/>
    </source>
</evidence>
<evidence type="ECO:0000256" key="2">
    <source>
        <dbReference type="ARBA" id="ARBA00005816"/>
    </source>
</evidence>
<dbReference type="OrthoDB" id="428854at2759"/>
<dbReference type="PANTHER" id="PTHR45884">
    <property type="entry name" value="N-ACETYLTRANSFERASE ECO"/>
    <property type="match status" value="1"/>
</dbReference>
<feature type="domain" description="N-acetyltransferase ESCO zinc-finger" evidence="10">
    <location>
        <begin position="1"/>
        <end position="39"/>
    </location>
</feature>
<sequence>MCLDLGQSSMRHATCARCGLVYAKGDPSDEKTHAQYHAKFLANANGGGAGAMTLKPGEGQSAVWESEDGEARCVALDGGKATKSAIERVARGIERELNMPEDWILQQAKGAVKAYVCVSKKGHRVVGALFAEKIARAYRTLPDVKNATDATEGTIVSHVGVAENAVCGIRAVWVHSSARRAGLARAMLNAARARAVPGYVVAAAECAFTQPTESGTALALAYCESDTFLVY</sequence>
<organism evidence="12 13">
    <name type="scientific">Ostreococcus lucimarinus (strain CCE9901)</name>
    <dbReference type="NCBI Taxonomy" id="436017"/>
    <lineage>
        <taxon>Eukaryota</taxon>
        <taxon>Viridiplantae</taxon>
        <taxon>Chlorophyta</taxon>
        <taxon>Mamiellophyceae</taxon>
        <taxon>Mamiellales</taxon>
        <taxon>Bathycoccaceae</taxon>
        <taxon>Ostreococcus</taxon>
    </lineage>
</organism>
<dbReference type="Gramene" id="ABO98486">
    <property type="protein sequence ID" value="ABO98486"/>
    <property type="gene ID" value="OSTLU_26249"/>
</dbReference>
<evidence type="ECO:0000256" key="6">
    <source>
        <dbReference type="ARBA" id="ARBA00022833"/>
    </source>
</evidence>
<keyword evidence="13" id="KW-1185">Reference proteome</keyword>
<dbReference type="PANTHER" id="PTHR45884:SF2">
    <property type="entry name" value="N-ACETYLTRANSFERASE ECO"/>
    <property type="match status" value="1"/>
</dbReference>
<comment type="subcellular location">
    <subcellularLocation>
        <location evidence="1">Nucleus</location>
    </subcellularLocation>
</comment>
<evidence type="ECO:0000256" key="3">
    <source>
        <dbReference type="ARBA" id="ARBA00022679"/>
    </source>
</evidence>
<dbReference type="GO" id="GO:0000785">
    <property type="term" value="C:chromatin"/>
    <property type="evidence" value="ECO:0007669"/>
    <property type="project" value="TreeGrafter"/>
</dbReference>
<dbReference type="STRING" id="436017.A4S417"/>
<dbReference type="GO" id="GO:0061733">
    <property type="term" value="F:protein-lysine-acetyltransferase activity"/>
    <property type="evidence" value="ECO:0007669"/>
    <property type="project" value="TreeGrafter"/>
</dbReference>
<keyword evidence="4" id="KW-0479">Metal-binding</keyword>
<dbReference type="InterPro" id="IPR028005">
    <property type="entry name" value="AcTrfase_ESCO_Znf_dom"/>
</dbReference>
<dbReference type="KEGG" id="olu:OSTLU_26249"/>
<dbReference type="Pfam" id="PF13878">
    <property type="entry name" value="zf-C2H2_3"/>
    <property type="match status" value="1"/>
</dbReference>
<accession>A4S417</accession>
<keyword evidence="8" id="KW-0131">Cell cycle</keyword>